<feature type="region of interest" description="Disordered" evidence="1">
    <location>
        <begin position="44"/>
        <end position="65"/>
    </location>
</feature>
<protein>
    <submittedName>
        <fullName evidence="2">Unannotated protein</fullName>
    </submittedName>
</protein>
<evidence type="ECO:0000256" key="1">
    <source>
        <dbReference type="SAM" id="MobiDB-lite"/>
    </source>
</evidence>
<dbReference type="EMBL" id="CAFBNB010000109">
    <property type="protein sequence ID" value="CAB4930564.1"/>
    <property type="molecule type" value="Genomic_DNA"/>
</dbReference>
<proteinExistence type="predicted"/>
<organism evidence="2">
    <name type="scientific">freshwater metagenome</name>
    <dbReference type="NCBI Taxonomy" id="449393"/>
    <lineage>
        <taxon>unclassified sequences</taxon>
        <taxon>metagenomes</taxon>
        <taxon>ecological metagenomes</taxon>
    </lineage>
</organism>
<gene>
    <name evidence="2" type="ORF">UFOPK3720_00693</name>
</gene>
<name>A0A6J7IJP2_9ZZZZ</name>
<evidence type="ECO:0000313" key="2">
    <source>
        <dbReference type="EMBL" id="CAB4930564.1"/>
    </source>
</evidence>
<reference evidence="2" key="1">
    <citation type="submission" date="2020-05" db="EMBL/GenBank/DDBJ databases">
        <authorList>
            <person name="Chiriac C."/>
            <person name="Salcher M."/>
            <person name="Ghai R."/>
            <person name="Kavagutti S V."/>
        </authorList>
    </citation>
    <scope>NUCLEOTIDE SEQUENCE</scope>
</reference>
<dbReference type="AlphaFoldDB" id="A0A6J7IJP2"/>
<sequence>MRLWVASQPPQGLTRHWRMCAHTHRIHELDRLCGLRPRRLWAGRAESAGSKSSTYRWSGIPGVRN</sequence>
<accession>A0A6J7IJP2</accession>